<feature type="transmembrane region" description="Helical" evidence="2">
    <location>
        <begin position="666"/>
        <end position="686"/>
    </location>
</feature>
<feature type="transmembrane region" description="Helical" evidence="2">
    <location>
        <begin position="88"/>
        <end position="110"/>
    </location>
</feature>
<dbReference type="PANTHER" id="PTHR37544:SF3">
    <property type="entry name" value="SPRAY"/>
    <property type="match status" value="1"/>
</dbReference>
<gene>
    <name evidence="3" type="ORF">TWF718_002138</name>
</gene>
<dbReference type="Pfam" id="PF11915">
    <property type="entry name" value="DUF3433"/>
    <property type="match status" value="2"/>
</dbReference>
<dbReference type="InterPro" id="IPR021840">
    <property type="entry name" value="DUF3433"/>
</dbReference>
<keyword evidence="2" id="KW-0812">Transmembrane</keyword>
<feature type="transmembrane region" description="Helical" evidence="2">
    <location>
        <begin position="706"/>
        <end position="725"/>
    </location>
</feature>
<feature type="transmembrane region" description="Helical" evidence="2">
    <location>
        <begin position="197"/>
        <end position="216"/>
    </location>
</feature>
<evidence type="ECO:0000256" key="2">
    <source>
        <dbReference type="SAM" id="Phobius"/>
    </source>
</evidence>
<feature type="region of interest" description="Disordered" evidence="1">
    <location>
        <begin position="1"/>
        <end position="29"/>
    </location>
</feature>
<feature type="transmembrane region" description="Helical" evidence="2">
    <location>
        <begin position="1175"/>
        <end position="1198"/>
    </location>
</feature>
<evidence type="ECO:0000256" key="1">
    <source>
        <dbReference type="SAM" id="MobiDB-lite"/>
    </source>
</evidence>
<feature type="transmembrane region" description="Helical" evidence="2">
    <location>
        <begin position="130"/>
        <end position="151"/>
    </location>
</feature>
<evidence type="ECO:0000313" key="4">
    <source>
        <dbReference type="Proteomes" id="UP001313282"/>
    </source>
</evidence>
<dbReference type="EMBL" id="JAVHNR010000010">
    <property type="protein sequence ID" value="KAK6331589.1"/>
    <property type="molecule type" value="Genomic_DNA"/>
</dbReference>
<proteinExistence type="predicted"/>
<keyword evidence="2" id="KW-0472">Membrane</keyword>
<organism evidence="3 4">
    <name type="scientific">Orbilia javanica</name>
    <dbReference type="NCBI Taxonomy" id="47235"/>
    <lineage>
        <taxon>Eukaryota</taxon>
        <taxon>Fungi</taxon>
        <taxon>Dikarya</taxon>
        <taxon>Ascomycota</taxon>
        <taxon>Pezizomycotina</taxon>
        <taxon>Orbiliomycetes</taxon>
        <taxon>Orbiliales</taxon>
        <taxon>Orbiliaceae</taxon>
        <taxon>Orbilia</taxon>
    </lineage>
</organism>
<accession>A0AAN8RB68</accession>
<feature type="compositionally biased region" description="Polar residues" evidence="1">
    <location>
        <begin position="1"/>
        <end position="23"/>
    </location>
</feature>
<dbReference type="AlphaFoldDB" id="A0AAN8RB68"/>
<sequence length="1277" mass="143181">MQSRQQSPGPSVGVTTLRPTTPMSHAGSDFSRTTLMETAFRPLSPLYGIPQCRSVQSAASPNPRPGSSGADQYDTDAFWKPFTIRLPYLIFLNTLTLLFIITIEALYYFSNRNGGLLFMKDIDDLPLGQYFAIQYLPTLIAVLYGIAWSIVDLDCKRLEPFYDLSKETGTNSDTLFLEYQYQFPLFVPFRALLKRHWSVFLSSTIFLTATLIITPLQSSILTTVDKTSEFETTFNITAQFLPINGSDSALTPEFLFTEYTISRLNGSLPGFTADGNSFLPVVPSNSLRDNSLTLSSNWSLSDLFYALDVDCVEPSFLNVTDVTVSESELSGAFVTHEISHKFENHFCNITDLLTIPRGNASAGQGTTYGYYWRRPRLISEWCGFKNTTTVATLGQFNWTDGKVRLKSVLCELRGVQEFQQNVVINATTHAILERKSTAIPQRYIRKEEIDLLPFDAALFNRGAQEVLGSDISVFANIDINSADTLFNGTIPKTAFFDASVLQDATEKTYKHFFSLAASTSSAFLTHDNKATAGTVQVQGQSVTLDRTFAIVSDMFLGLVLVMGIILCAYSYQRDSALKSDPDSLSATMALIARSSLPSKFNGLDRASTKFLKTNIGESKLNLGYWQDASGSLVYKLDEILTSQPRIPTPHANLKEETIPFHLRLKVGALFFIAHIAIIAFLISLFIQSRSSGLPLLSDDPFTVNLIWAFIPTLIATGLEPIWASINRDISVLQPFYNLLKRNVSAKRSLSLKYQTIPAVLITRSLVAHDFLLSVVSLMTVFVSLLAVTLPGIFFENIRAVESSMDFQPQVVKPMIPGDFYFWDYTPRRVANFLNAFAAARANITEHISLPPWSTSEHMFLPVNLAPEVNSTIDFDFYRTTTLGFGGSMECRQVLNNTNGEYIYFNPSNGTTTAFFKIPNAYQGNFSDMLPCEASFGYKPQAPTEASPDRYSAIVGRWPFPALYNQAELYQDTSEDDTKLVHISTQRRAYSWEIERQKIIRKGLCLNIIPVSWSRRLYSRGANGYIMNGQPEQTLLVCQPKVTAANFSIEVDRRGGIRSYRQLGNSSEIDEFLKPGFSKVQFNKYLSSISRPLMLVPETRAQDWEGLLMTRIAKTGVDYFDPINLGKLASETFAFSFSIFAAQNKDELFLDGDTGQNNEYTSGSVFRYEKRVTMSLPLTIISLAILGLFCGTLVLVYVFRRKRYLPRQPTSLASMIAYCQDSTLLDDLVDTWGMSTVRRQEILERLGHTYGFGWYKGRDGTRRLGIDKEPLLDNYHPS</sequence>
<comment type="caution">
    <text evidence="3">The sequence shown here is derived from an EMBL/GenBank/DDBJ whole genome shotgun (WGS) entry which is preliminary data.</text>
</comment>
<feature type="transmembrane region" description="Helical" evidence="2">
    <location>
        <begin position="548"/>
        <end position="569"/>
    </location>
</feature>
<protein>
    <submittedName>
        <fullName evidence="3">Uncharacterized protein</fullName>
    </submittedName>
</protein>
<feature type="transmembrane region" description="Helical" evidence="2">
    <location>
        <begin position="770"/>
        <end position="794"/>
    </location>
</feature>
<dbReference type="Proteomes" id="UP001313282">
    <property type="component" value="Unassembled WGS sequence"/>
</dbReference>
<name>A0AAN8RB68_9PEZI</name>
<evidence type="ECO:0000313" key="3">
    <source>
        <dbReference type="EMBL" id="KAK6331589.1"/>
    </source>
</evidence>
<keyword evidence="4" id="KW-1185">Reference proteome</keyword>
<dbReference type="PANTHER" id="PTHR37544">
    <property type="entry name" value="SPRAY-RELATED"/>
    <property type="match status" value="1"/>
</dbReference>
<keyword evidence="2" id="KW-1133">Transmembrane helix</keyword>
<reference evidence="3 4" key="1">
    <citation type="submission" date="2019-10" db="EMBL/GenBank/DDBJ databases">
        <authorList>
            <person name="Palmer J.M."/>
        </authorList>
    </citation>
    <scope>NUCLEOTIDE SEQUENCE [LARGE SCALE GENOMIC DNA]</scope>
    <source>
        <strain evidence="3 4">TWF718</strain>
    </source>
</reference>